<keyword evidence="5" id="KW-1185">Reference proteome</keyword>
<evidence type="ECO:0000313" key="5">
    <source>
        <dbReference type="Proteomes" id="UP001237642"/>
    </source>
</evidence>
<reference evidence="4" key="1">
    <citation type="submission" date="2023-02" db="EMBL/GenBank/DDBJ databases">
        <title>Genome of toxic invasive species Heracleum sosnowskyi carries increased number of genes despite the absence of recent whole-genome duplications.</title>
        <authorList>
            <person name="Schelkunov M."/>
            <person name="Shtratnikova V."/>
            <person name="Makarenko M."/>
            <person name="Klepikova A."/>
            <person name="Omelchenko D."/>
            <person name="Novikova G."/>
            <person name="Obukhova E."/>
            <person name="Bogdanov V."/>
            <person name="Penin A."/>
            <person name="Logacheva M."/>
        </authorList>
    </citation>
    <scope>NUCLEOTIDE SEQUENCE</scope>
    <source>
        <strain evidence="4">Hsosn_3</strain>
        <tissue evidence="4">Leaf</tissue>
    </source>
</reference>
<keyword evidence="2" id="KW-0677">Repeat</keyword>
<dbReference type="InterPro" id="IPR036322">
    <property type="entry name" value="WD40_repeat_dom_sf"/>
</dbReference>
<dbReference type="Gene3D" id="2.130.10.10">
    <property type="entry name" value="YVTN repeat-like/Quinoprotein amine dehydrogenase"/>
    <property type="match status" value="1"/>
</dbReference>
<dbReference type="PANTHER" id="PTHR44472:SF1">
    <property type="entry name" value="DDB1 AND CUL4 ASSOCIATED FACTOR 4"/>
    <property type="match status" value="1"/>
</dbReference>
<dbReference type="InterPro" id="IPR052254">
    <property type="entry name" value="CUL4-DDB1_E3_ligase_receptor"/>
</dbReference>
<dbReference type="Proteomes" id="UP001237642">
    <property type="component" value="Unassembled WGS sequence"/>
</dbReference>
<sequence>MASSSSSVIEPKQGKSYKGLGISTAKMLQMRELYGNVTTSVKGKYSFREEYTKRLVSEPLIWRYDVRDTSIACTLEQVDIIANMPEGEFETDLIISGDKDGSLSFHVVVDKDSQEPLRSTPDRSIASLENALTQGNRIASSESHPAFGSNVFVMKVSDQFMLYHSSPRIVRQLYGIASLNGTNIGAAIVNVETGAQSWVCRCESDIMSVQLDNSEKIALCGLQNGAIVSVDLRLRPQARLTRKSIILQSHRTGKSKSSSEDSARRGFELRGSIYPSGTTSTTSSISCLSSLKQYDQYFLASSMDGSTKLYDHRMVQRGAVLSYQGNVGLHYAIRHAVDPSENYVMSGGQDGKVRLWSVKSGELLFEEMFMGSMPLQYCWGKKEDNCGEVGKIYNEHSNFGEAWMGAQDGLYLMRW</sequence>
<dbReference type="Pfam" id="PF00400">
    <property type="entry name" value="WD40"/>
    <property type="match status" value="2"/>
</dbReference>
<dbReference type="SUPFAM" id="SSF50978">
    <property type="entry name" value="WD40 repeat-like"/>
    <property type="match status" value="1"/>
</dbReference>
<dbReference type="InterPro" id="IPR015943">
    <property type="entry name" value="WD40/YVTN_repeat-like_dom_sf"/>
</dbReference>
<evidence type="ECO:0000256" key="3">
    <source>
        <dbReference type="PROSITE-ProRule" id="PRU00221"/>
    </source>
</evidence>
<proteinExistence type="predicted"/>
<reference evidence="4" key="2">
    <citation type="submission" date="2023-05" db="EMBL/GenBank/DDBJ databases">
        <authorList>
            <person name="Schelkunov M.I."/>
        </authorList>
    </citation>
    <scope>NUCLEOTIDE SEQUENCE</scope>
    <source>
        <strain evidence="4">Hsosn_3</strain>
        <tissue evidence="4">Leaf</tissue>
    </source>
</reference>
<gene>
    <name evidence="4" type="ORF">POM88_034134</name>
</gene>
<dbReference type="PANTHER" id="PTHR44472">
    <property type="entry name" value="DDB1- AND CUL4-ASSOCIATED FACTOR 4-RELATED"/>
    <property type="match status" value="1"/>
</dbReference>
<keyword evidence="1 3" id="KW-0853">WD repeat</keyword>
<dbReference type="SMART" id="SM00320">
    <property type="entry name" value="WD40"/>
    <property type="match status" value="2"/>
</dbReference>
<accession>A0AAD8MCQ1</accession>
<dbReference type="AlphaFoldDB" id="A0AAD8MCQ1"/>
<feature type="repeat" description="WD" evidence="3">
    <location>
        <begin position="336"/>
        <end position="366"/>
    </location>
</feature>
<evidence type="ECO:0000313" key="4">
    <source>
        <dbReference type="EMBL" id="KAK1368042.1"/>
    </source>
</evidence>
<dbReference type="InterPro" id="IPR001680">
    <property type="entry name" value="WD40_rpt"/>
</dbReference>
<comment type="caution">
    <text evidence="4">The sequence shown here is derived from an EMBL/GenBank/DDBJ whole genome shotgun (WGS) entry which is preliminary data.</text>
</comment>
<evidence type="ECO:0000256" key="1">
    <source>
        <dbReference type="ARBA" id="ARBA00022574"/>
    </source>
</evidence>
<protein>
    <submittedName>
        <fullName evidence="4">Uncharacterized protein</fullName>
    </submittedName>
</protein>
<dbReference type="EMBL" id="JAUIZM010000008">
    <property type="protein sequence ID" value="KAK1368042.1"/>
    <property type="molecule type" value="Genomic_DNA"/>
</dbReference>
<evidence type="ECO:0000256" key="2">
    <source>
        <dbReference type="ARBA" id="ARBA00022737"/>
    </source>
</evidence>
<name>A0AAD8MCQ1_9APIA</name>
<dbReference type="PROSITE" id="PS50082">
    <property type="entry name" value="WD_REPEATS_2"/>
    <property type="match status" value="1"/>
</dbReference>
<organism evidence="4 5">
    <name type="scientific">Heracleum sosnowskyi</name>
    <dbReference type="NCBI Taxonomy" id="360622"/>
    <lineage>
        <taxon>Eukaryota</taxon>
        <taxon>Viridiplantae</taxon>
        <taxon>Streptophyta</taxon>
        <taxon>Embryophyta</taxon>
        <taxon>Tracheophyta</taxon>
        <taxon>Spermatophyta</taxon>
        <taxon>Magnoliopsida</taxon>
        <taxon>eudicotyledons</taxon>
        <taxon>Gunneridae</taxon>
        <taxon>Pentapetalae</taxon>
        <taxon>asterids</taxon>
        <taxon>campanulids</taxon>
        <taxon>Apiales</taxon>
        <taxon>Apiaceae</taxon>
        <taxon>Apioideae</taxon>
        <taxon>apioid superclade</taxon>
        <taxon>Tordylieae</taxon>
        <taxon>Tordyliinae</taxon>
        <taxon>Heracleum</taxon>
    </lineage>
</organism>